<dbReference type="EMBL" id="SOBR01000001">
    <property type="protein sequence ID" value="TDU24799.1"/>
    <property type="molecule type" value="Genomic_DNA"/>
</dbReference>
<feature type="transmembrane region" description="Helical" evidence="1">
    <location>
        <begin position="382"/>
        <end position="403"/>
    </location>
</feature>
<dbReference type="PANTHER" id="PTHR23028">
    <property type="entry name" value="ACETYLTRANSFERASE"/>
    <property type="match status" value="1"/>
</dbReference>
<comment type="caution">
    <text evidence="3">The sequence shown here is derived from an EMBL/GenBank/DDBJ whole genome shotgun (WGS) entry which is preliminary data.</text>
</comment>
<dbReference type="AlphaFoldDB" id="A0A4R7NVN0"/>
<gene>
    <name evidence="3" type="ORF">C8E00_101179</name>
</gene>
<keyword evidence="1" id="KW-1133">Transmembrane helix</keyword>
<dbReference type="GO" id="GO:0009103">
    <property type="term" value="P:lipopolysaccharide biosynthetic process"/>
    <property type="evidence" value="ECO:0007669"/>
    <property type="project" value="TreeGrafter"/>
</dbReference>
<dbReference type="GO" id="GO:0016747">
    <property type="term" value="F:acyltransferase activity, transferring groups other than amino-acyl groups"/>
    <property type="evidence" value="ECO:0007669"/>
    <property type="project" value="InterPro"/>
</dbReference>
<proteinExistence type="predicted"/>
<feature type="transmembrane region" description="Helical" evidence="1">
    <location>
        <begin position="175"/>
        <end position="193"/>
    </location>
</feature>
<feature type="transmembrane region" description="Helical" evidence="1">
    <location>
        <begin position="205"/>
        <end position="228"/>
    </location>
</feature>
<name>A0A4R7NVN0_9GAMM</name>
<evidence type="ECO:0000313" key="4">
    <source>
        <dbReference type="Proteomes" id="UP000295380"/>
    </source>
</evidence>
<feature type="transmembrane region" description="Helical" evidence="1">
    <location>
        <begin position="51"/>
        <end position="70"/>
    </location>
</feature>
<dbReference type="Proteomes" id="UP000295380">
    <property type="component" value="Unassembled WGS sequence"/>
</dbReference>
<keyword evidence="4" id="KW-1185">Reference proteome</keyword>
<dbReference type="InterPro" id="IPR050879">
    <property type="entry name" value="Acyltransferase_3"/>
</dbReference>
<organism evidence="3 4">
    <name type="scientific">Chromohalobacter marismortui</name>
    <dbReference type="NCBI Taxonomy" id="42055"/>
    <lineage>
        <taxon>Bacteria</taxon>
        <taxon>Pseudomonadati</taxon>
        <taxon>Pseudomonadota</taxon>
        <taxon>Gammaproteobacteria</taxon>
        <taxon>Oceanospirillales</taxon>
        <taxon>Halomonadaceae</taxon>
        <taxon>Chromohalobacter</taxon>
    </lineage>
</organism>
<sequence length="429" mass="48504">MDKTSKASQKERFIGLEWLRFTLGLYIVIFHTLHTYPSIRGWSHYVTDIGFFSTSTFFVLSGFLLTHVYLDDQRKLREPARSFWVKRFSNLYPIHIGALLLAIGVSMWVGYLAITPQDAGMSPRFVIYDVNNDLGQTTPGALEHFMGNAELALNLVLNVSLLHAWNPYYLTFNPPSWSISALMAFYLIFPWMAPRLFRIRRVARALALTNLLYLVPPLLVIAMTDFGMPETGILHRNPLIRLPEFVAGILLCVWYTRYRAAGGRLSVGQRLALAAFVACCVVAAVWLLGQGHAWYYLLHNGLLLPAQLALILLATQWRTPESRRVRRLASRLGGASLPMFALHVPLFVIFTRIERVLAGEPALCTSDFRACLEAAGESSLALYPLFLLLTVVFCVMFQEQFVLRVRNAMQRWLLPRVTSSHSPGGKRAV</sequence>
<accession>A0A4R7NVN0</accession>
<feature type="domain" description="Acyltransferase 3" evidence="2">
    <location>
        <begin position="14"/>
        <end position="397"/>
    </location>
</feature>
<feature type="transmembrane region" description="Helical" evidence="1">
    <location>
        <begin position="240"/>
        <end position="258"/>
    </location>
</feature>
<dbReference type="OrthoDB" id="9796461at2"/>
<evidence type="ECO:0000313" key="3">
    <source>
        <dbReference type="EMBL" id="TDU24799.1"/>
    </source>
</evidence>
<feature type="transmembrane region" description="Helical" evidence="1">
    <location>
        <begin position="270"/>
        <end position="288"/>
    </location>
</feature>
<reference evidence="3 4" key="1">
    <citation type="submission" date="2019-03" db="EMBL/GenBank/DDBJ databases">
        <title>Genomic Encyclopedia of Type Strains, Phase IV (KMG-IV): sequencing the most valuable type-strain genomes for metagenomic binning, comparative biology and taxonomic classification.</title>
        <authorList>
            <person name="Goeker M."/>
        </authorList>
    </citation>
    <scope>NUCLEOTIDE SEQUENCE [LARGE SCALE GENOMIC DNA]</scope>
    <source>
        <strain evidence="3 4">DSM 6770</strain>
    </source>
</reference>
<feature type="transmembrane region" description="Helical" evidence="1">
    <location>
        <begin position="21"/>
        <end position="39"/>
    </location>
</feature>
<dbReference type="PANTHER" id="PTHR23028:SF53">
    <property type="entry name" value="ACYL_TRANSF_3 DOMAIN-CONTAINING PROTEIN"/>
    <property type="match status" value="1"/>
</dbReference>
<dbReference type="InterPro" id="IPR002656">
    <property type="entry name" value="Acyl_transf_3_dom"/>
</dbReference>
<feature type="transmembrane region" description="Helical" evidence="1">
    <location>
        <begin position="91"/>
        <end position="114"/>
    </location>
</feature>
<keyword evidence="1" id="KW-0472">Membrane</keyword>
<dbReference type="Pfam" id="PF01757">
    <property type="entry name" value="Acyl_transf_3"/>
    <property type="match status" value="1"/>
</dbReference>
<protein>
    <submittedName>
        <fullName evidence="3">Peptidoglycan/LPS O-acetylase OafA/YrhL</fullName>
    </submittedName>
</protein>
<evidence type="ECO:0000259" key="2">
    <source>
        <dbReference type="Pfam" id="PF01757"/>
    </source>
</evidence>
<dbReference type="GO" id="GO:0016020">
    <property type="term" value="C:membrane"/>
    <property type="evidence" value="ECO:0007669"/>
    <property type="project" value="TreeGrafter"/>
</dbReference>
<keyword evidence="1" id="KW-0812">Transmembrane</keyword>
<feature type="transmembrane region" description="Helical" evidence="1">
    <location>
        <begin position="335"/>
        <end position="353"/>
    </location>
</feature>
<evidence type="ECO:0000256" key="1">
    <source>
        <dbReference type="SAM" id="Phobius"/>
    </source>
</evidence>
<dbReference type="RefSeq" id="WP_133693464.1">
    <property type="nucleotide sequence ID" value="NZ_SOBR01000001.1"/>
</dbReference>
<feature type="transmembrane region" description="Helical" evidence="1">
    <location>
        <begin position="294"/>
        <end position="314"/>
    </location>
</feature>